<dbReference type="STRING" id="126156.SAMN05421670_2492"/>
<dbReference type="NCBIfam" id="TIGR03930">
    <property type="entry name" value="WXG100_ESAT6"/>
    <property type="match status" value="1"/>
</dbReference>
<organism evidence="2 3">
    <name type="scientific">Psychrobacillus psychrotolerans</name>
    <dbReference type="NCBI Taxonomy" id="126156"/>
    <lineage>
        <taxon>Bacteria</taxon>
        <taxon>Bacillati</taxon>
        <taxon>Bacillota</taxon>
        <taxon>Bacilli</taxon>
        <taxon>Bacillales</taxon>
        <taxon>Bacillaceae</taxon>
        <taxon>Psychrobacillus</taxon>
    </lineage>
</organism>
<accession>A0A1I5Z8B2</accession>
<dbReference type="Proteomes" id="UP000198734">
    <property type="component" value="Unassembled WGS sequence"/>
</dbReference>
<dbReference type="InterPro" id="IPR010310">
    <property type="entry name" value="T7SS_ESAT-6-like"/>
</dbReference>
<dbReference type="SUPFAM" id="SSF140453">
    <property type="entry name" value="EsxAB dimer-like"/>
    <property type="match status" value="1"/>
</dbReference>
<dbReference type="EMBL" id="FOXU01000004">
    <property type="protein sequence ID" value="SFQ52684.1"/>
    <property type="molecule type" value="Genomic_DNA"/>
</dbReference>
<evidence type="ECO:0000313" key="3">
    <source>
        <dbReference type="Proteomes" id="UP000198734"/>
    </source>
</evidence>
<name>A0A1I5Z8B2_9BACI</name>
<protein>
    <recommendedName>
        <fullName evidence="1">ESAT-6-like protein</fullName>
    </recommendedName>
</protein>
<reference evidence="3" key="1">
    <citation type="submission" date="2016-10" db="EMBL/GenBank/DDBJ databases">
        <authorList>
            <person name="Varghese N."/>
            <person name="Submissions S."/>
        </authorList>
    </citation>
    <scope>NUCLEOTIDE SEQUENCE [LARGE SCALE GENOMIC DNA]</scope>
    <source>
        <strain evidence="3">DSM 11706</strain>
    </source>
</reference>
<dbReference type="Pfam" id="PF06013">
    <property type="entry name" value="WXG100"/>
    <property type="match status" value="1"/>
</dbReference>
<dbReference type="AlphaFoldDB" id="A0A1I5Z8B2"/>
<keyword evidence="3" id="KW-1185">Reference proteome</keyword>
<evidence type="ECO:0000256" key="1">
    <source>
        <dbReference type="RuleBase" id="RU362001"/>
    </source>
</evidence>
<gene>
    <name evidence="2" type="ORF">SAMN05421670_2492</name>
</gene>
<dbReference type="RefSeq" id="WP_090565261.1">
    <property type="nucleotide sequence ID" value="NZ_CP183885.1"/>
</dbReference>
<evidence type="ECO:0000313" key="2">
    <source>
        <dbReference type="EMBL" id="SFQ52684.1"/>
    </source>
</evidence>
<dbReference type="OrthoDB" id="4978934at2"/>
<sequence>MSGIIRVTPAELDAMASRYNHESGEVASQIGRLDGMIGELQSMWEGSSSAAFAEQYERLKPHFNEMRELLSEVGIQLSRAGQALQDADQQVASQIRG</sequence>
<dbReference type="Gene3D" id="1.10.287.1060">
    <property type="entry name" value="ESAT-6-like"/>
    <property type="match status" value="1"/>
</dbReference>
<comment type="similarity">
    <text evidence="1">Belongs to the WXG100 family.</text>
</comment>
<proteinExistence type="inferred from homology"/>
<dbReference type="InterPro" id="IPR036689">
    <property type="entry name" value="ESAT-6-like_sf"/>
</dbReference>